<comment type="caution">
    <text evidence="1">Lacks conserved residue(s) required for the propagation of feature annotation.</text>
</comment>
<evidence type="ECO:0000313" key="6">
    <source>
        <dbReference type="Proteomes" id="UP000038009"/>
    </source>
</evidence>
<keyword evidence="2" id="KW-0175">Coiled coil</keyword>
<gene>
    <name evidence="5" type="ORF">ABL78_7798</name>
</gene>
<dbReference type="Gene3D" id="3.40.850.10">
    <property type="entry name" value="Kinesin motor domain"/>
    <property type="match status" value="1"/>
</dbReference>
<organism evidence="5 6">
    <name type="scientific">Leptomonas seymouri</name>
    <dbReference type="NCBI Taxonomy" id="5684"/>
    <lineage>
        <taxon>Eukaryota</taxon>
        <taxon>Discoba</taxon>
        <taxon>Euglenozoa</taxon>
        <taxon>Kinetoplastea</taxon>
        <taxon>Metakinetoplastina</taxon>
        <taxon>Trypanosomatida</taxon>
        <taxon>Trypanosomatidae</taxon>
        <taxon>Leishmaniinae</taxon>
        <taxon>Leptomonas</taxon>
    </lineage>
</organism>
<evidence type="ECO:0000256" key="3">
    <source>
        <dbReference type="SAM" id="MobiDB-lite"/>
    </source>
</evidence>
<dbReference type="GO" id="GO:0007018">
    <property type="term" value="P:microtubule-based movement"/>
    <property type="evidence" value="ECO:0007669"/>
    <property type="project" value="InterPro"/>
</dbReference>
<dbReference type="OrthoDB" id="3176171at2759"/>
<comment type="similarity">
    <text evidence="1">Belongs to the TRAFAC class myosin-kinesin ATPase superfamily. Kinesin family.</text>
</comment>
<name>A0A0N1PB89_LEPSE</name>
<reference evidence="5 6" key="1">
    <citation type="journal article" date="2015" name="PLoS Pathog.">
        <title>Leptomonas seymouri: Adaptations to the Dixenous Life Cycle Analyzed by Genome Sequencing, Transcriptome Profiling and Co-infection with Leishmania donovani.</title>
        <authorList>
            <person name="Kraeva N."/>
            <person name="Butenko A."/>
            <person name="Hlavacova J."/>
            <person name="Kostygov A."/>
            <person name="Myskova J."/>
            <person name="Grybchuk D."/>
            <person name="Lestinova T."/>
            <person name="Votypka J."/>
            <person name="Volf P."/>
            <person name="Opperdoes F."/>
            <person name="Flegontov P."/>
            <person name="Lukes J."/>
            <person name="Yurchenko V."/>
        </authorList>
    </citation>
    <scope>NUCLEOTIDE SEQUENCE [LARGE SCALE GENOMIC DNA]</scope>
    <source>
        <strain evidence="5 6">ATCC 30220</strain>
    </source>
</reference>
<protein>
    <submittedName>
        <fullName evidence="5">Putative kinesin</fullName>
    </submittedName>
</protein>
<dbReference type="PROSITE" id="PS50067">
    <property type="entry name" value="KINESIN_MOTOR_2"/>
    <property type="match status" value="1"/>
</dbReference>
<comment type="caution">
    <text evidence="5">The sequence shown here is derived from an EMBL/GenBank/DDBJ whole genome shotgun (WGS) entry which is preliminary data.</text>
</comment>
<dbReference type="InterPro" id="IPR027417">
    <property type="entry name" value="P-loop_NTPase"/>
</dbReference>
<dbReference type="EMBL" id="LJSK01000422">
    <property type="protein sequence ID" value="KPI83175.1"/>
    <property type="molecule type" value="Genomic_DNA"/>
</dbReference>
<feature type="coiled-coil region" evidence="2">
    <location>
        <begin position="233"/>
        <end position="440"/>
    </location>
</feature>
<dbReference type="GO" id="GO:0008017">
    <property type="term" value="F:microtubule binding"/>
    <property type="evidence" value="ECO:0007669"/>
    <property type="project" value="InterPro"/>
</dbReference>
<dbReference type="AlphaFoldDB" id="A0A0N1PB89"/>
<dbReference type="GO" id="GO:0005524">
    <property type="term" value="F:ATP binding"/>
    <property type="evidence" value="ECO:0007669"/>
    <property type="project" value="InterPro"/>
</dbReference>
<keyword evidence="6" id="KW-1185">Reference proteome</keyword>
<feature type="coiled-coil region" evidence="2">
    <location>
        <begin position="43"/>
        <end position="156"/>
    </location>
</feature>
<evidence type="ECO:0000256" key="2">
    <source>
        <dbReference type="SAM" id="Coils"/>
    </source>
</evidence>
<feature type="domain" description="Kinesin motor" evidence="4">
    <location>
        <begin position="1"/>
        <end position="28"/>
    </location>
</feature>
<proteinExistence type="inferred from homology"/>
<dbReference type="PANTHER" id="PTHR47117">
    <property type="entry name" value="STAR-RELATED LIPID TRANSFER PROTEIN 9"/>
    <property type="match status" value="1"/>
</dbReference>
<dbReference type="Proteomes" id="UP000038009">
    <property type="component" value="Unassembled WGS sequence"/>
</dbReference>
<feature type="compositionally biased region" description="Basic and acidic residues" evidence="3">
    <location>
        <begin position="540"/>
        <end position="555"/>
    </location>
</feature>
<dbReference type="SUPFAM" id="SSF52540">
    <property type="entry name" value="P-loop containing nucleoside triphosphate hydrolases"/>
    <property type="match status" value="1"/>
</dbReference>
<dbReference type="InterPro" id="IPR036961">
    <property type="entry name" value="Kinesin_motor_dom_sf"/>
</dbReference>
<feature type="region of interest" description="Disordered" evidence="3">
    <location>
        <begin position="540"/>
        <end position="582"/>
    </location>
</feature>
<evidence type="ECO:0000256" key="1">
    <source>
        <dbReference type="PROSITE-ProRule" id="PRU00283"/>
    </source>
</evidence>
<evidence type="ECO:0000313" key="5">
    <source>
        <dbReference type="EMBL" id="KPI83175.1"/>
    </source>
</evidence>
<accession>A0A0N1PB89</accession>
<dbReference type="InterPro" id="IPR001752">
    <property type="entry name" value="Kinesin_motor_dom"/>
</dbReference>
<dbReference type="VEuPathDB" id="TriTrypDB:Lsey_0422_0010"/>
<evidence type="ECO:0000259" key="4">
    <source>
        <dbReference type="PROSITE" id="PS50067"/>
    </source>
</evidence>
<sequence>MIATISPHMINYDEMRQTIRYASRAKNIINWVKKNEDPQVVMIRELREKVANLELRLKEAGGSNYTNEYVRGLEKKVKELEKKCAEQERVIVALRAQLEFCGIADPTAQEGFLDSENKAKMDLQKAKAEEAMKRQLDKAQMTIAELRLELERRAKMIEPERLKVIKEKLEMQDLRLETVSAELVLYKRLWQHFGNIEAVMALVEDKEQLLLRACGNALSSTSTESSAIIDRMNKEREEDLAELKRRHEEELVAQAECFGVRMKDTLDDCAVQQQQLLDRHKDAVAQLEDRLQRTRELNDLERKRSEEENERFRQRLLDAQERMRLEYQQEVGRLRARVDGESSDRQRSGDLVRQQQVVHEREVARLTEDLERLKRSKATEVSRLQNQLENERLRRESDLMEKDRQLRLARNEVEDVKNAMEKLKDERNKMEKEYQDQIRCLMLQQEQLITVSNAVLADWEMKSSSLESDLHKLRGLLYDKDYMNFRQKIREMAFMERDDYDQKFLELDEKEKLQAARISQIISMARRAFDEQHRSLKRFEKDVKERIGGRTKGLDGSEAGSTQASPPPEVLSNSDKEVVQRQ</sequence>
<dbReference type="GO" id="GO:0003777">
    <property type="term" value="F:microtubule motor activity"/>
    <property type="evidence" value="ECO:0007669"/>
    <property type="project" value="InterPro"/>
</dbReference>